<reference evidence="3 4" key="1">
    <citation type="submission" date="2014-11" db="EMBL/GenBank/DDBJ databases">
        <authorList>
            <person name="Zhu J."/>
            <person name="Qi W."/>
            <person name="Song R."/>
        </authorList>
    </citation>
    <scope>NUCLEOTIDE SEQUENCE [LARGE SCALE GENOMIC DNA]</scope>
</reference>
<gene>
    <name evidence="3" type="ORF">Vbra_1173</name>
</gene>
<proteinExistence type="predicted"/>
<evidence type="ECO:0000256" key="1">
    <source>
        <dbReference type="SAM" id="Phobius"/>
    </source>
</evidence>
<feature type="transmembrane region" description="Helical" evidence="1">
    <location>
        <begin position="142"/>
        <end position="162"/>
    </location>
</feature>
<evidence type="ECO:0000313" key="3">
    <source>
        <dbReference type="EMBL" id="CEM11426.1"/>
    </source>
</evidence>
<accession>A0A0G4FE28</accession>
<name>A0A0G4FE28_VITBC</name>
<organism evidence="3 4">
    <name type="scientific">Vitrella brassicaformis (strain CCMP3155)</name>
    <dbReference type="NCBI Taxonomy" id="1169540"/>
    <lineage>
        <taxon>Eukaryota</taxon>
        <taxon>Sar</taxon>
        <taxon>Alveolata</taxon>
        <taxon>Colpodellida</taxon>
        <taxon>Vitrellaceae</taxon>
        <taxon>Vitrella</taxon>
    </lineage>
</organism>
<keyword evidence="1" id="KW-0472">Membrane</keyword>
<dbReference type="EMBL" id="CDMY01000416">
    <property type="protein sequence ID" value="CEM11426.1"/>
    <property type="molecule type" value="Genomic_DNA"/>
</dbReference>
<dbReference type="AlphaFoldDB" id="A0A0G4FE28"/>
<protein>
    <recommendedName>
        <fullName evidence="5">Plastid lipid-associated protein/fibrillin conserved domain-containing protein</fullName>
    </recommendedName>
</protein>
<keyword evidence="4" id="KW-1185">Reference proteome</keyword>
<keyword evidence="2" id="KW-0732">Signal</keyword>
<dbReference type="OrthoDB" id="44656at2759"/>
<evidence type="ECO:0000256" key="2">
    <source>
        <dbReference type="SAM" id="SignalP"/>
    </source>
</evidence>
<evidence type="ECO:0000313" key="4">
    <source>
        <dbReference type="Proteomes" id="UP000041254"/>
    </source>
</evidence>
<feature type="chain" id="PRO_5005188681" description="Plastid lipid-associated protein/fibrillin conserved domain-containing protein" evidence="2">
    <location>
        <begin position="24"/>
        <end position="239"/>
    </location>
</feature>
<keyword evidence="1" id="KW-0812">Transmembrane</keyword>
<keyword evidence="1" id="KW-1133">Transmembrane helix</keyword>
<dbReference type="InParanoid" id="A0A0G4FE28"/>
<sequence>MMTSMNALLCGLVVFVLAAAGWAAEVPVSFVSYLNGRSSSSCSTGALKACRKKSLFRPGVGCLTMRKDSNNGEGPQGNKDDFEYRGGVDWDAEWKKVLEGQQDKIQRPKGTEVLTDFQKTQKKLQSNLSRIPSSLSDYVGDWRFWLVVILALSFIASFVTTFNRPQLTVQSTQLQALLGEFVEETEDMFASLWSTAEPADEMSTGGGLVRYASAAQAEDAPLPLHWMSLALLDSLKERT</sequence>
<evidence type="ECO:0008006" key="5">
    <source>
        <dbReference type="Google" id="ProtNLM"/>
    </source>
</evidence>
<dbReference type="VEuPathDB" id="CryptoDB:Vbra_1173"/>
<dbReference type="Proteomes" id="UP000041254">
    <property type="component" value="Unassembled WGS sequence"/>
</dbReference>
<feature type="signal peptide" evidence="2">
    <location>
        <begin position="1"/>
        <end position="23"/>
    </location>
</feature>